<dbReference type="EMBL" id="GDJX01001510">
    <property type="protein sequence ID" value="JAT66426.1"/>
    <property type="molecule type" value="Transcribed_RNA"/>
</dbReference>
<gene>
    <name evidence="2" type="primary">murG_24</name>
    <name evidence="2" type="ORF">g.42825</name>
</gene>
<proteinExistence type="predicted"/>
<keyword evidence="2" id="KW-0808">Transferase</keyword>
<dbReference type="PANTHER" id="PTHR48237:SF1">
    <property type="entry name" value="SPC97_SPC98 FAMILY OF SPINDLE POLE BODY (SBP) COMPONENT"/>
    <property type="match status" value="1"/>
</dbReference>
<feature type="compositionally biased region" description="Polar residues" evidence="1">
    <location>
        <begin position="1"/>
        <end position="26"/>
    </location>
</feature>
<evidence type="ECO:0000313" key="2">
    <source>
        <dbReference type="EMBL" id="JAT66426.1"/>
    </source>
</evidence>
<feature type="region of interest" description="Disordered" evidence="1">
    <location>
        <begin position="1"/>
        <end position="84"/>
    </location>
</feature>
<reference evidence="2" key="1">
    <citation type="submission" date="2015-07" db="EMBL/GenBank/DDBJ databases">
        <title>Transcriptome Assembly of Anthurium amnicola.</title>
        <authorList>
            <person name="Suzuki J."/>
        </authorList>
    </citation>
    <scope>NUCLEOTIDE SEQUENCE</scope>
</reference>
<organism evidence="2">
    <name type="scientific">Anthurium amnicola</name>
    <dbReference type="NCBI Taxonomy" id="1678845"/>
    <lineage>
        <taxon>Eukaryota</taxon>
        <taxon>Viridiplantae</taxon>
        <taxon>Streptophyta</taxon>
        <taxon>Embryophyta</taxon>
        <taxon>Tracheophyta</taxon>
        <taxon>Spermatophyta</taxon>
        <taxon>Magnoliopsida</taxon>
        <taxon>Liliopsida</taxon>
        <taxon>Araceae</taxon>
        <taxon>Pothoideae</taxon>
        <taxon>Potheae</taxon>
        <taxon>Anthurium</taxon>
    </lineage>
</organism>
<protein>
    <submittedName>
        <fullName evidence="2">UDP-N-acetylglucosamine--N-acetylmuramyl-(Pentapeptide) pyrophosphoryl-undecaprenol N-acetylglucosamine transferase</fullName>
    </submittedName>
</protein>
<accession>A0A1D1ZHF3</accession>
<dbReference type="AlphaFoldDB" id="A0A1D1ZHF3"/>
<evidence type="ECO:0000256" key="1">
    <source>
        <dbReference type="SAM" id="MobiDB-lite"/>
    </source>
</evidence>
<dbReference type="GO" id="GO:0016740">
    <property type="term" value="F:transferase activity"/>
    <property type="evidence" value="ECO:0007669"/>
    <property type="project" value="UniProtKB-KW"/>
</dbReference>
<sequence>MPSNTNQPQIRATSLQQIGLQDTQKVPAQMEAGGGRCSEKASSNDQVEGGAKEFFEKALPQGEAGGQGHHEKATRQNQMGGRCSEKETLEDIEWLSSLSHSHLDMLISLKELAILCAKNAGYEDVAEKFDLRMLRALGSILMESLKEGVRNASIFPDGSKGFELLSGSYSAARKNEKNCCQMTVTENIKTSNLHTRKRVLGGTGTGLQSFKRRKIGRLNL</sequence>
<name>A0A1D1ZHF3_9ARAE</name>
<dbReference type="PANTHER" id="PTHR48237">
    <property type="entry name" value="GAMMA-TUBULIN COMPLEX COMPONENT"/>
    <property type="match status" value="1"/>
</dbReference>